<evidence type="ECO:0000313" key="4">
    <source>
        <dbReference type="EMBL" id="CAD7282807.1"/>
    </source>
</evidence>
<dbReference type="EMBL" id="CAJPEX010004342">
    <property type="protein sequence ID" value="CAG0922959.1"/>
    <property type="molecule type" value="Genomic_DNA"/>
</dbReference>
<evidence type="ECO:0000256" key="1">
    <source>
        <dbReference type="ARBA" id="ARBA00022737"/>
    </source>
</evidence>
<dbReference type="InterPro" id="IPR044244">
    <property type="entry name" value="TTC27/Emw1"/>
</dbReference>
<dbReference type="InterPro" id="IPR019734">
    <property type="entry name" value="TPR_rpt"/>
</dbReference>
<evidence type="ECO:0008006" key="6">
    <source>
        <dbReference type="Google" id="ProtNLM"/>
    </source>
</evidence>
<dbReference type="Gene3D" id="1.25.40.10">
    <property type="entry name" value="Tetratricopeptide repeat domain"/>
    <property type="match status" value="1"/>
</dbReference>
<keyword evidence="5" id="KW-1185">Reference proteome</keyword>
<dbReference type="InterPro" id="IPR011990">
    <property type="entry name" value="TPR-like_helical_dom_sf"/>
</dbReference>
<dbReference type="OrthoDB" id="1936594at2759"/>
<evidence type="ECO:0000256" key="2">
    <source>
        <dbReference type="ARBA" id="ARBA00022803"/>
    </source>
</evidence>
<keyword evidence="1" id="KW-0677">Repeat</keyword>
<dbReference type="PANTHER" id="PTHR16193">
    <property type="entry name" value="TETRATRICOPEPTIDE REPEAT PROTEIN 27"/>
    <property type="match status" value="1"/>
</dbReference>
<reference evidence="4" key="1">
    <citation type="submission" date="2020-11" db="EMBL/GenBank/DDBJ databases">
        <authorList>
            <person name="Tran Van P."/>
        </authorList>
    </citation>
    <scope>NUCLEOTIDE SEQUENCE</scope>
</reference>
<name>A0A7R9GHL9_9CRUS</name>
<keyword evidence="2" id="KW-0802">TPR repeat</keyword>
<feature type="non-terminal residue" evidence="4">
    <location>
        <position position="654"/>
    </location>
</feature>
<dbReference type="EMBL" id="OA886379">
    <property type="protein sequence ID" value="CAD7282807.1"/>
    <property type="molecule type" value="Genomic_DNA"/>
</dbReference>
<dbReference type="Proteomes" id="UP000678499">
    <property type="component" value="Unassembled WGS sequence"/>
</dbReference>
<comment type="similarity">
    <text evidence="3">Belongs to the TTC27 family.</text>
</comment>
<dbReference type="AlphaFoldDB" id="A0A7R9GHL9"/>
<evidence type="ECO:0000313" key="5">
    <source>
        <dbReference type="Proteomes" id="UP000678499"/>
    </source>
</evidence>
<gene>
    <name evidence="4" type="ORF">NMOB1V02_LOCUS10426</name>
</gene>
<proteinExistence type="inferred from homology"/>
<dbReference type="PANTHER" id="PTHR16193:SF0">
    <property type="entry name" value="TETRATRICOPEPTIDE REPEAT PROTEIN 27"/>
    <property type="match status" value="1"/>
</dbReference>
<organism evidence="4">
    <name type="scientific">Notodromas monacha</name>
    <dbReference type="NCBI Taxonomy" id="399045"/>
    <lineage>
        <taxon>Eukaryota</taxon>
        <taxon>Metazoa</taxon>
        <taxon>Ecdysozoa</taxon>
        <taxon>Arthropoda</taxon>
        <taxon>Crustacea</taxon>
        <taxon>Oligostraca</taxon>
        <taxon>Ostracoda</taxon>
        <taxon>Podocopa</taxon>
        <taxon>Podocopida</taxon>
        <taxon>Cypridocopina</taxon>
        <taxon>Cypridoidea</taxon>
        <taxon>Cyprididae</taxon>
        <taxon>Notodromas</taxon>
    </lineage>
</organism>
<accession>A0A7R9GHL9</accession>
<sequence length="654" mass="73821">MKPLEVGELELACSFDYRAPVHSMEERHLFLASLGARVDHLCSDDVVLDAVSGGHEDVLASDLGKAVLATESFAGHSDVSRLSVAASCMYAFVSSNWFHATERKLVARLDLLDICDELLTSVSHLETCRWWRLRAMHLRLFAEPDVSGAALDAKVAFLQGLEAELPTFAAELEFPLATSLLRLEIANVVKRLGFLSWYRKLLLAAQTDAGFTFNLDAAWGKRTKFQVDPKLQLIIAVDDEPSVECPQFPDCGPTLKDCSLNDDLLLEQVQLEPGEKVRRKLNQMEQLLMLCECVRIRSAEASDILLDEKTVPFLNAALEDGSPWFVRYSAFYLRSKMESRHSRRVERALAQLQLLVGDTKPKQFALFFSTPVPERSEVCRLLGDVYVSLGLMKSALEVFFSAGMWKDAVLCHVAVGNARMAEDLARELLAEEETPDAWCLVGCATKKAEDFEKAWELSEGRCVEAKRCLGNISFERKEFEESLKHYQDASNVTGIDFGIWFRLAYSALALEKWEEAARAYRHCLNLDYDSFECWNNLARCQSEMGDKEKAWRSISECVRFAYDDSNVWSNFMLLSYQTGRVQDFIRAANRLLDLTGKCANVEMFEAVVDLLLNTDALSDEFTNPKKVLAEMRTLLARLANHCAKEPKYHKLLGD</sequence>
<evidence type="ECO:0000256" key="3">
    <source>
        <dbReference type="ARBA" id="ARBA00024020"/>
    </source>
</evidence>
<dbReference type="SMART" id="SM00028">
    <property type="entry name" value="TPR"/>
    <property type="match status" value="3"/>
</dbReference>
<dbReference type="SUPFAM" id="SSF48452">
    <property type="entry name" value="TPR-like"/>
    <property type="match status" value="1"/>
</dbReference>
<protein>
    <recommendedName>
        <fullName evidence="6">Tetratricopeptide repeat protein 27</fullName>
    </recommendedName>
</protein>